<feature type="transmembrane region" description="Helical" evidence="1">
    <location>
        <begin position="117"/>
        <end position="137"/>
    </location>
</feature>
<organism evidence="2 3">
    <name type="scientific">Maricaulis maris (strain MCS10)</name>
    <name type="common">Caulobacter maris</name>
    <dbReference type="NCBI Taxonomy" id="394221"/>
    <lineage>
        <taxon>Bacteria</taxon>
        <taxon>Pseudomonadati</taxon>
        <taxon>Pseudomonadota</taxon>
        <taxon>Alphaproteobacteria</taxon>
        <taxon>Maricaulales</taxon>
        <taxon>Maricaulaceae</taxon>
        <taxon>Maricaulis</taxon>
    </lineage>
</organism>
<keyword evidence="1" id="KW-0472">Membrane</keyword>
<feature type="transmembrane region" description="Helical" evidence="1">
    <location>
        <begin position="12"/>
        <end position="32"/>
    </location>
</feature>
<dbReference type="KEGG" id="mmr:Mmar10_0983"/>
<protein>
    <submittedName>
        <fullName evidence="2">Uncharacterized protein</fullName>
    </submittedName>
</protein>
<dbReference type="PROSITE" id="PS51257">
    <property type="entry name" value="PROKAR_LIPOPROTEIN"/>
    <property type="match status" value="1"/>
</dbReference>
<name>Q0AR11_MARMM</name>
<keyword evidence="1" id="KW-1133">Transmembrane helix</keyword>
<feature type="transmembrane region" description="Helical" evidence="1">
    <location>
        <begin position="92"/>
        <end position="111"/>
    </location>
</feature>
<dbReference type="HOGENOM" id="CLU_1675787_0_0_5"/>
<evidence type="ECO:0000313" key="3">
    <source>
        <dbReference type="Proteomes" id="UP000001964"/>
    </source>
</evidence>
<keyword evidence="3" id="KW-1185">Reference proteome</keyword>
<dbReference type="EMBL" id="CP000449">
    <property type="protein sequence ID" value="ABI65276.1"/>
    <property type="molecule type" value="Genomic_DNA"/>
</dbReference>
<dbReference type="Proteomes" id="UP000001964">
    <property type="component" value="Chromosome"/>
</dbReference>
<evidence type="ECO:0000313" key="2">
    <source>
        <dbReference type="EMBL" id="ABI65276.1"/>
    </source>
</evidence>
<gene>
    <name evidence="2" type="ordered locus">Mmar10_0983</name>
</gene>
<sequence length="157" mass="15907">MTGPVTRPRTCSPVVAWLTGCAATALTGYWAIGVADLAGGQSEPLGFLAVLAGALPGALAYAALVAFLTAIPMPLLVLAERAAHWRRGASDFLTAALMGAVLAQLFGWPVLDGPRGIAMTLFAAFSGGVGGLAYWLAAGRPGPCRGDGEIELGRAQA</sequence>
<keyword evidence="1" id="KW-0812">Transmembrane</keyword>
<evidence type="ECO:0000256" key="1">
    <source>
        <dbReference type="SAM" id="Phobius"/>
    </source>
</evidence>
<dbReference type="AlphaFoldDB" id="Q0AR11"/>
<reference evidence="2 3" key="1">
    <citation type="submission" date="2006-08" db="EMBL/GenBank/DDBJ databases">
        <title>Complete sequence of Maricaulis maris MCS10.</title>
        <authorList>
            <consortium name="US DOE Joint Genome Institute"/>
            <person name="Copeland A."/>
            <person name="Lucas S."/>
            <person name="Lapidus A."/>
            <person name="Barry K."/>
            <person name="Detter J.C."/>
            <person name="Glavina del Rio T."/>
            <person name="Hammon N."/>
            <person name="Israni S."/>
            <person name="Dalin E."/>
            <person name="Tice H."/>
            <person name="Pitluck S."/>
            <person name="Saunders E."/>
            <person name="Brettin T."/>
            <person name="Bruce D."/>
            <person name="Han C."/>
            <person name="Tapia R."/>
            <person name="Gilna P."/>
            <person name="Schmutz J."/>
            <person name="Larimer F."/>
            <person name="Land M."/>
            <person name="Hauser L."/>
            <person name="Kyrpides N."/>
            <person name="Mikhailova N."/>
            <person name="Viollier P."/>
            <person name="Stephens C."/>
            <person name="Richardson P."/>
        </authorList>
    </citation>
    <scope>NUCLEOTIDE SEQUENCE [LARGE SCALE GENOMIC DNA]</scope>
    <source>
        <strain evidence="2 3">MCS10</strain>
    </source>
</reference>
<accession>Q0AR11</accession>
<dbReference type="STRING" id="394221.Mmar10_0983"/>
<feature type="transmembrane region" description="Helical" evidence="1">
    <location>
        <begin position="44"/>
        <end position="71"/>
    </location>
</feature>
<proteinExistence type="predicted"/>